<proteinExistence type="predicted"/>
<accession>A0A381QJ52</accession>
<dbReference type="AlphaFoldDB" id="A0A381QJ52"/>
<gene>
    <name evidence="2" type="ORF">METZ01_LOCUS31788</name>
</gene>
<feature type="region of interest" description="Disordered" evidence="1">
    <location>
        <begin position="41"/>
        <end position="60"/>
    </location>
</feature>
<sequence>MGQRTATHILAAPNQRSNAGSLLCTDVDLHPHLVFGSKLKRAQEKRKISVPETSTKDPEI</sequence>
<reference evidence="2" key="1">
    <citation type="submission" date="2018-05" db="EMBL/GenBank/DDBJ databases">
        <authorList>
            <person name="Lanie J.A."/>
            <person name="Ng W.-L."/>
            <person name="Kazmierczak K.M."/>
            <person name="Andrzejewski T.M."/>
            <person name="Davidsen T.M."/>
            <person name="Wayne K.J."/>
            <person name="Tettelin H."/>
            <person name="Glass J.I."/>
            <person name="Rusch D."/>
            <person name="Podicherti R."/>
            <person name="Tsui H.-C.T."/>
            <person name="Winkler M.E."/>
        </authorList>
    </citation>
    <scope>NUCLEOTIDE SEQUENCE</scope>
</reference>
<organism evidence="2">
    <name type="scientific">marine metagenome</name>
    <dbReference type="NCBI Taxonomy" id="408172"/>
    <lineage>
        <taxon>unclassified sequences</taxon>
        <taxon>metagenomes</taxon>
        <taxon>ecological metagenomes</taxon>
    </lineage>
</organism>
<name>A0A381QJ52_9ZZZZ</name>
<evidence type="ECO:0000313" key="2">
    <source>
        <dbReference type="EMBL" id="SUZ78934.1"/>
    </source>
</evidence>
<evidence type="ECO:0000256" key="1">
    <source>
        <dbReference type="SAM" id="MobiDB-lite"/>
    </source>
</evidence>
<protein>
    <submittedName>
        <fullName evidence="2">Uncharacterized protein</fullName>
    </submittedName>
</protein>
<dbReference type="EMBL" id="UINC01001372">
    <property type="protein sequence ID" value="SUZ78934.1"/>
    <property type="molecule type" value="Genomic_DNA"/>
</dbReference>